<dbReference type="Pfam" id="PF08154">
    <property type="entry name" value="NLE"/>
    <property type="match status" value="1"/>
</dbReference>
<dbReference type="AlphaFoldDB" id="A0A1E3QAB6"/>
<dbReference type="Pfam" id="PF00400">
    <property type="entry name" value="WD40"/>
    <property type="match status" value="7"/>
</dbReference>
<sequence>MATVLPPPSKRARREAQQPKDANIIPEDLPLVQVQFRAADTGQVLAGGIHLIPGSSNVKQLELLLNGLLGSSDDPTPYTFSLVDGLHPIAITSDLYGDILRPQHRSTEDVLTLEYVPQAVFRVKSVSRCTATMSGHGGTILSMAFSPKNGARLVTGSGDGTARLWDTDMGTPVAVMKGHEKWVLCVAWSPDANVLATGSMDCSVRLWDIKTGMQIGNAMKGHSKWITSLTFEPLHLVGGRKGMRLASTSKDGTVRIWDVATRASSQTLSGHTACVTCARWSGMGVIYSCSQDKTIKVWDARGTTVTLIKTLQAHAHWVNFVALSTDFVLKTGGFDPFSKDKLVTDDDELLRINSRARFLKASTQNGVTTERVVTASDDQTMYLWNPFPKGTVDESSMNAKPVARMVGHQKAINHVAFSADGRILASCSFDNSIKLWDGQTGAFLTTLRGHVAAVYMCSWSADSRLLATGSKDCTVKVWDVRNGKLYMDLPGHKDEVYAIEWSSDGKVVASGGRDKTVKLWKH</sequence>
<name>A0A1E3QAB6_LIPST</name>
<dbReference type="PANTHER" id="PTHR19848:SF0">
    <property type="entry name" value="NOTCHLESS PROTEIN HOMOLOG 1"/>
    <property type="match status" value="1"/>
</dbReference>
<evidence type="ECO:0000256" key="3">
    <source>
        <dbReference type="ARBA" id="ARBA00022737"/>
    </source>
</evidence>
<dbReference type="PROSITE" id="PS50082">
    <property type="entry name" value="WD_REPEATS_2"/>
    <property type="match status" value="7"/>
</dbReference>
<dbReference type="InterPro" id="IPR020472">
    <property type="entry name" value="WD40_PAC1"/>
</dbReference>
<keyword evidence="3" id="KW-0677">Repeat</keyword>
<evidence type="ECO:0000256" key="5">
    <source>
        <dbReference type="PROSITE-ProRule" id="PRU00221"/>
    </source>
</evidence>
<dbReference type="SMART" id="SM00320">
    <property type="entry name" value="WD40"/>
    <property type="match status" value="8"/>
</dbReference>
<evidence type="ECO:0000256" key="1">
    <source>
        <dbReference type="ARBA" id="ARBA00004604"/>
    </source>
</evidence>
<dbReference type="Proteomes" id="UP000094385">
    <property type="component" value="Unassembled WGS sequence"/>
</dbReference>
<dbReference type="InterPro" id="IPR019775">
    <property type="entry name" value="WD40_repeat_CS"/>
</dbReference>
<evidence type="ECO:0000313" key="9">
    <source>
        <dbReference type="Proteomes" id="UP000094385"/>
    </source>
</evidence>
<feature type="repeat" description="WD" evidence="5">
    <location>
        <begin position="405"/>
        <end position="446"/>
    </location>
</feature>
<accession>A0A1E3QAB6</accession>
<keyword evidence="9" id="KW-1185">Reference proteome</keyword>
<dbReference type="PROSITE" id="PS00678">
    <property type="entry name" value="WD_REPEATS_1"/>
    <property type="match status" value="3"/>
</dbReference>
<dbReference type="InterPro" id="IPR036322">
    <property type="entry name" value="WD40_repeat_dom_sf"/>
</dbReference>
<dbReference type="EMBL" id="KV454292">
    <property type="protein sequence ID" value="ODQ74444.1"/>
    <property type="molecule type" value="Genomic_DNA"/>
</dbReference>
<dbReference type="OrthoDB" id="10267436at2759"/>
<dbReference type="GO" id="GO:0110136">
    <property type="term" value="P:protein-RNA complex remodeling"/>
    <property type="evidence" value="ECO:0007669"/>
    <property type="project" value="EnsemblFungi"/>
</dbReference>
<dbReference type="CDD" id="cd00200">
    <property type="entry name" value="WD40"/>
    <property type="match status" value="1"/>
</dbReference>
<dbReference type="STRING" id="675824.A0A1E3QAB6"/>
<comment type="subcellular location">
    <subcellularLocation>
        <location evidence="1">Nucleus</location>
        <location evidence="1">Nucleolus</location>
    </subcellularLocation>
</comment>
<dbReference type="PRINTS" id="PR00320">
    <property type="entry name" value="GPROTEINBRPT"/>
</dbReference>
<dbReference type="GO" id="GO:0000027">
    <property type="term" value="P:ribosomal large subunit assembly"/>
    <property type="evidence" value="ECO:0007669"/>
    <property type="project" value="EnsemblFungi"/>
</dbReference>
<evidence type="ECO:0000256" key="6">
    <source>
        <dbReference type="SAM" id="MobiDB-lite"/>
    </source>
</evidence>
<evidence type="ECO:0000256" key="4">
    <source>
        <dbReference type="ARBA" id="ARBA00023242"/>
    </source>
</evidence>
<dbReference type="GO" id="GO:0005730">
    <property type="term" value="C:nucleolus"/>
    <property type="evidence" value="ECO:0007669"/>
    <property type="project" value="UniProtKB-SubCell"/>
</dbReference>
<dbReference type="InterPro" id="IPR001680">
    <property type="entry name" value="WD40_rpt"/>
</dbReference>
<proteinExistence type="predicted"/>
<evidence type="ECO:0000313" key="8">
    <source>
        <dbReference type="EMBL" id="ODQ74444.1"/>
    </source>
</evidence>
<dbReference type="SUPFAM" id="SSF50978">
    <property type="entry name" value="WD40 repeat-like"/>
    <property type="match status" value="1"/>
</dbReference>
<feature type="repeat" description="WD" evidence="5">
    <location>
        <begin position="268"/>
        <end position="308"/>
    </location>
</feature>
<feature type="domain" description="NLE" evidence="7">
    <location>
        <begin position="32"/>
        <end position="82"/>
    </location>
</feature>
<feature type="repeat" description="WD" evidence="5">
    <location>
        <begin position="133"/>
        <end position="175"/>
    </location>
</feature>
<feature type="repeat" description="WD" evidence="5">
    <location>
        <begin position="489"/>
        <end position="522"/>
    </location>
</feature>
<dbReference type="PROSITE" id="PS50294">
    <property type="entry name" value="WD_REPEATS_REGION"/>
    <property type="match status" value="7"/>
</dbReference>
<dbReference type="InterPro" id="IPR015943">
    <property type="entry name" value="WD40/YVTN_repeat-like_dom_sf"/>
</dbReference>
<evidence type="ECO:0000259" key="7">
    <source>
        <dbReference type="Pfam" id="PF08154"/>
    </source>
</evidence>
<evidence type="ECO:0000256" key="2">
    <source>
        <dbReference type="ARBA" id="ARBA00022574"/>
    </source>
</evidence>
<feature type="repeat" description="WD" evidence="5">
    <location>
        <begin position="219"/>
        <end position="267"/>
    </location>
</feature>
<feature type="region of interest" description="Disordered" evidence="6">
    <location>
        <begin position="1"/>
        <end position="20"/>
    </location>
</feature>
<dbReference type="Gene3D" id="2.130.10.10">
    <property type="entry name" value="YVTN repeat-like/Quinoprotein amine dehydrogenase"/>
    <property type="match status" value="1"/>
</dbReference>
<feature type="repeat" description="WD" evidence="5">
    <location>
        <begin position="447"/>
        <end position="488"/>
    </location>
</feature>
<dbReference type="PANTHER" id="PTHR19848">
    <property type="entry name" value="WD40 REPEAT PROTEIN"/>
    <property type="match status" value="1"/>
</dbReference>
<gene>
    <name evidence="8" type="ORF">LIPSTDRAFT_2428</name>
</gene>
<keyword evidence="2 5" id="KW-0853">WD repeat</keyword>
<organism evidence="8 9">
    <name type="scientific">Lipomyces starkeyi NRRL Y-11557</name>
    <dbReference type="NCBI Taxonomy" id="675824"/>
    <lineage>
        <taxon>Eukaryota</taxon>
        <taxon>Fungi</taxon>
        <taxon>Dikarya</taxon>
        <taxon>Ascomycota</taxon>
        <taxon>Saccharomycotina</taxon>
        <taxon>Lipomycetes</taxon>
        <taxon>Lipomycetales</taxon>
        <taxon>Lipomycetaceae</taxon>
        <taxon>Lipomyces</taxon>
    </lineage>
</organism>
<feature type="repeat" description="WD" evidence="5">
    <location>
        <begin position="176"/>
        <end position="217"/>
    </location>
</feature>
<keyword evidence="4" id="KW-0539">Nucleus</keyword>
<reference evidence="8 9" key="1">
    <citation type="journal article" date="2016" name="Proc. Natl. Acad. Sci. U.S.A.">
        <title>Comparative genomics of biotechnologically important yeasts.</title>
        <authorList>
            <person name="Riley R."/>
            <person name="Haridas S."/>
            <person name="Wolfe K.H."/>
            <person name="Lopes M.R."/>
            <person name="Hittinger C.T."/>
            <person name="Goeker M."/>
            <person name="Salamov A.A."/>
            <person name="Wisecaver J.H."/>
            <person name="Long T.M."/>
            <person name="Calvey C.H."/>
            <person name="Aerts A.L."/>
            <person name="Barry K.W."/>
            <person name="Choi C."/>
            <person name="Clum A."/>
            <person name="Coughlan A.Y."/>
            <person name="Deshpande S."/>
            <person name="Douglass A.P."/>
            <person name="Hanson S.J."/>
            <person name="Klenk H.-P."/>
            <person name="LaButti K.M."/>
            <person name="Lapidus A."/>
            <person name="Lindquist E.A."/>
            <person name="Lipzen A.M."/>
            <person name="Meier-Kolthoff J.P."/>
            <person name="Ohm R.A."/>
            <person name="Otillar R.P."/>
            <person name="Pangilinan J.L."/>
            <person name="Peng Y."/>
            <person name="Rokas A."/>
            <person name="Rosa C.A."/>
            <person name="Scheuner C."/>
            <person name="Sibirny A.A."/>
            <person name="Slot J.C."/>
            <person name="Stielow J.B."/>
            <person name="Sun H."/>
            <person name="Kurtzman C.P."/>
            <person name="Blackwell M."/>
            <person name="Grigoriev I.V."/>
            <person name="Jeffries T.W."/>
        </authorList>
    </citation>
    <scope>NUCLEOTIDE SEQUENCE [LARGE SCALE GENOMIC DNA]</scope>
    <source>
        <strain evidence="8 9">NRRL Y-11557</strain>
    </source>
</reference>
<protein>
    <recommendedName>
        <fullName evidence="7">NLE domain-containing protein</fullName>
    </recommendedName>
</protein>
<dbReference type="InterPro" id="IPR012972">
    <property type="entry name" value="NLE"/>
</dbReference>